<gene>
    <name evidence="1" type="ORF">GKKIKBAN_00026</name>
</gene>
<dbReference type="AlphaFoldDB" id="A0A7G9YPH8"/>
<accession>A0A7G9YPH8</accession>
<organism evidence="1">
    <name type="scientific">Candidatus Methanogaster sp. ANME-2c ERB4</name>
    <dbReference type="NCBI Taxonomy" id="2759911"/>
    <lineage>
        <taxon>Archaea</taxon>
        <taxon>Methanobacteriati</taxon>
        <taxon>Methanobacteriota</taxon>
        <taxon>Stenosarchaea group</taxon>
        <taxon>Methanomicrobia</taxon>
        <taxon>Methanosarcinales</taxon>
        <taxon>ANME-2 cluster</taxon>
        <taxon>Candidatus Methanogasteraceae</taxon>
        <taxon>Candidatus Methanogaster</taxon>
    </lineage>
</organism>
<reference evidence="1" key="1">
    <citation type="submission" date="2020-06" db="EMBL/GenBank/DDBJ databases">
        <title>Unique genomic features of the anaerobic methanotrophic archaea.</title>
        <authorList>
            <person name="Chadwick G.L."/>
            <person name="Skennerton C.T."/>
            <person name="Laso-Perez R."/>
            <person name="Leu A.O."/>
            <person name="Speth D.R."/>
            <person name="Yu H."/>
            <person name="Morgan-Lang C."/>
            <person name="Hatzenpichler R."/>
            <person name="Goudeau D."/>
            <person name="Malmstrom R."/>
            <person name="Brazelton W.J."/>
            <person name="Woyke T."/>
            <person name="Hallam S.J."/>
            <person name="Tyson G.W."/>
            <person name="Wegener G."/>
            <person name="Boetius A."/>
            <person name="Orphan V."/>
        </authorList>
    </citation>
    <scope>NUCLEOTIDE SEQUENCE</scope>
</reference>
<dbReference type="InterPro" id="IPR029060">
    <property type="entry name" value="PIN-like_dom_sf"/>
</dbReference>
<sequence length="157" mass="17817">MKITRVYVDTSVIGGCCDFEFKEWSVGLLSDFGLGVFSLVLSALTDAEIRDAPDEVKKVYKKFRDCEHEFLDLDAESVELAETYVDRGILSSNYIDDARHIAMATVADVDILVSWNFRHIVHFDKIRQFNAVNLEKGYKTIAIYSPMEVTTYVSENG</sequence>
<protein>
    <recommendedName>
        <fullName evidence="2">PIN domain-containing protein</fullName>
    </recommendedName>
</protein>
<dbReference type="CDD" id="cd18687">
    <property type="entry name" value="PIN_VapC-like"/>
    <property type="match status" value="1"/>
</dbReference>
<proteinExistence type="predicted"/>
<evidence type="ECO:0000313" key="1">
    <source>
        <dbReference type="EMBL" id="QNO49912.1"/>
    </source>
</evidence>
<name>A0A7G9YPH8_9EURY</name>
<dbReference type="EMBL" id="MT631399">
    <property type="protein sequence ID" value="QNO49912.1"/>
    <property type="molecule type" value="Genomic_DNA"/>
</dbReference>
<evidence type="ECO:0008006" key="2">
    <source>
        <dbReference type="Google" id="ProtNLM"/>
    </source>
</evidence>
<dbReference type="SUPFAM" id="SSF88723">
    <property type="entry name" value="PIN domain-like"/>
    <property type="match status" value="1"/>
</dbReference>